<evidence type="ECO:0000313" key="3">
    <source>
        <dbReference type="EMBL" id="EDA6043269.1"/>
    </source>
</evidence>
<organism evidence="2">
    <name type="scientific">Salmonella newport</name>
    <dbReference type="NCBI Taxonomy" id="108619"/>
    <lineage>
        <taxon>Bacteria</taxon>
        <taxon>Pseudomonadati</taxon>
        <taxon>Pseudomonadota</taxon>
        <taxon>Gammaproteobacteria</taxon>
        <taxon>Enterobacterales</taxon>
        <taxon>Enterobacteriaceae</taxon>
        <taxon>Salmonella</taxon>
    </lineage>
</organism>
<feature type="domain" description="SMEK" evidence="1">
    <location>
        <begin position="10"/>
        <end position="148"/>
    </location>
</feature>
<comment type="caution">
    <text evidence="2">The sequence shown here is derived from an EMBL/GenBank/DDBJ whole genome shotgun (WGS) entry which is preliminary data.</text>
</comment>
<proteinExistence type="predicted"/>
<dbReference type="RefSeq" id="WP_065680484.1">
    <property type="nucleotide sequence ID" value="NZ_JABBDJ010000052.1"/>
</dbReference>
<dbReference type="EMBL" id="AALJFD010000054">
    <property type="protein sequence ID" value="EDA1758592.1"/>
    <property type="molecule type" value="Genomic_DNA"/>
</dbReference>
<protein>
    <submittedName>
        <fullName evidence="2">SMEK domain-containing protein</fullName>
    </submittedName>
</protein>
<sequence length="319" mass="37009">MLARAENIRKITNYLAVLSRGVEINASLNLLDINVQVEFFYRDFLNLCYGYNLINTNSEEQNYQSIDLADENMRVAIQVTSTPELEKIKNTVDGFIKKKQYEKYDRLIVLNITKRKNYKVKEYGVAGRYVINIKDDVWDYRDLIRKINDLNDLKISEICSFLERNITTTAADKPPKEVTTMFAMIELLSDDDHPLAGNGFIEEPNPENKIYKRFSDYSEQLIGLYTGLAPLYSGIFKSIKEQSDIGIVKYKKMSLYLESFSDRVLRSHNENPILALNSLIEYFSKQLSQRNVDYDETAIKFFLIENLIACNVFPNSEIL</sequence>
<dbReference type="Pfam" id="PF21941">
    <property type="entry name" value="SMEK_N"/>
    <property type="match status" value="1"/>
</dbReference>
<dbReference type="EMBL" id="AALKQL010000008">
    <property type="protein sequence ID" value="EDA6043269.1"/>
    <property type="molecule type" value="Genomic_DNA"/>
</dbReference>
<dbReference type="AlphaFoldDB" id="A0A625U3L0"/>
<accession>A0A625U3L0</accession>
<name>A0A625U3L0_SALNE</name>
<dbReference type="NCBIfam" id="NF033859">
    <property type="entry name" value="SMEK_N"/>
    <property type="match status" value="1"/>
</dbReference>
<dbReference type="InterPro" id="IPR047740">
    <property type="entry name" value="SMEK_dom"/>
</dbReference>
<gene>
    <name evidence="3" type="ORF">AOZ91_13500</name>
    <name evidence="2" type="ORF">AOZ97_19040</name>
</gene>
<evidence type="ECO:0000313" key="2">
    <source>
        <dbReference type="EMBL" id="EDA1758592.1"/>
    </source>
</evidence>
<reference evidence="2" key="1">
    <citation type="submission" date="2018-07" db="EMBL/GenBank/DDBJ databases">
        <authorList>
            <consortium name="GenomeTrakr network: Whole genome sequencing for foodborne pathogen traceback"/>
        </authorList>
    </citation>
    <scope>NUCLEOTIDE SEQUENCE</scope>
    <source>
        <strain evidence="3">CDPHFDLB-F14M00974</strain>
        <strain evidence="2">CDPHFDLB-F14M00980</strain>
    </source>
</reference>
<evidence type="ECO:0000259" key="1">
    <source>
        <dbReference type="Pfam" id="PF21941"/>
    </source>
</evidence>